<dbReference type="AlphaFoldDB" id="A0A8K0P0Z0"/>
<dbReference type="EMBL" id="KZ308428">
    <property type="protein sequence ID" value="KAG8229431.1"/>
    <property type="molecule type" value="Genomic_DNA"/>
</dbReference>
<comment type="caution">
    <text evidence="1">The sequence shown here is derived from an EMBL/GenBank/DDBJ whole genome shotgun (WGS) entry which is preliminary data.</text>
</comment>
<accession>A0A8K0P0Z0</accession>
<dbReference type="Proteomes" id="UP000792457">
    <property type="component" value="Unassembled WGS sequence"/>
</dbReference>
<protein>
    <submittedName>
        <fullName evidence="1">Uncharacterized protein</fullName>
    </submittedName>
</protein>
<sequence>MLKYSKILERGLLLFYIFAVLCYSYGHAGYCSCQKHILCLYKTWDDFLMKTSQRWADQCTYEHTDTKCRIAGIIEHVTGKSPFIADDNTYFGENLAIRTYSSESMYSKNSYLDLIKAWYDEVKDFPPALVDQYEP</sequence>
<keyword evidence="2" id="KW-1185">Reference proteome</keyword>
<evidence type="ECO:0000313" key="2">
    <source>
        <dbReference type="Proteomes" id="UP000792457"/>
    </source>
</evidence>
<proteinExistence type="predicted"/>
<organism evidence="1 2">
    <name type="scientific">Ladona fulva</name>
    <name type="common">Scarce chaser dragonfly</name>
    <name type="synonym">Libellula fulva</name>
    <dbReference type="NCBI Taxonomy" id="123851"/>
    <lineage>
        <taxon>Eukaryota</taxon>
        <taxon>Metazoa</taxon>
        <taxon>Ecdysozoa</taxon>
        <taxon>Arthropoda</taxon>
        <taxon>Hexapoda</taxon>
        <taxon>Insecta</taxon>
        <taxon>Pterygota</taxon>
        <taxon>Palaeoptera</taxon>
        <taxon>Odonata</taxon>
        <taxon>Epiprocta</taxon>
        <taxon>Anisoptera</taxon>
        <taxon>Libelluloidea</taxon>
        <taxon>Libellulidae</taxon>
        <taxon>Ladona</taxon>
    </lineage>
</organism>
<dbReference type="SUPFAM" id="SSF55797">
    <property type="entry name" value="PR-1-like"/>
    <property type="match status" value="1"/>
</dbReference>
<reference evidence="1" key="1">
    <citation type="submission" date="2013-04" db="EMBL/GenBank/DDBJ databases">
        <authorList>
            <person name="Qu J."/>
            <person name="Murali S.C."/>
            <person name="Bandaranaike D."/>
            <person name="Bellair M."/>
            <person name="Blankenburg K."/>
            <person name="Chao H."/>
            <person name="Dinh H."/>
            <person name="Doddapaneni H."/>
            <person name="Downs B."/>
            <person name="Dugan-Rocha S."/>
            <person name="Elkadiri S."/>
            <person name="Gnanaolivu R.D."/>
            <person name="Hernandez B."/>
            <person name="Javaid M."/>
            <person name="Jayaseelan J.C."/>
            <person name="Lee S."/>
            <person name="Li M."/>
            <person name="Ming W."/>
            <person name="Munidasa M."/>
            <person name="Muniz J."/>
            <person name="Nguyen L."/>
            <person name="Ongeri F."/>
            <person name="Osuji N."/>
            <person name="Pu L.-L."/>
            <person name="Puazo M."/>
            <person name="Qu C."/>
            <person name="Quiroz J."/>
            <person name="Raj R."/>
            <person name="Weissenberger G."/>
            <person name="Xin Y."/>
            <person name="Zou X."/>
            <person name="Han Y."/>
            <person name="Richards S."/>
            <person name="Worley K."/>
            <person name="Muzny D."/>
            <person name="Gibbs R."/>
        </authorList>
    </citation>
    <scope>NUCLEOTIDE SEQUENCE</scope>
    <source>
        <strain evidence="1">Sampled in the wild</strain>
    </source>
</reference>
<name>A0A8K0P0Z0_LADFU</name>
<dbReference type="Gene3D" id="3.40.33.10">
    <property type="entry name" value="CAP"/>
    <property type="match status" value="1"/>
</dbReference>
<gene>
    <name evidence="1" type="ORF">J437_LFUL000953</name>
</gene>
<dbReference type="OrthoDB" id="43654at2759"/>
<dbReference type="InterPro" id="IPR035940">
    <property type="entry name" value="CAP_sf"/>
</dbReference>
<evidence type="ECO:0000313" key="1">
    <source>
        <dbReference type="EMBL" id="KAG8229431.1"/>
    </source>
</evidence>
<reference evidence="1" key="2">
    <citation type="submission" date="2017-10" db="EMBL/GenBank/DDBJ databases">
        <title>Ladona fulva Genome sequencing and assembly.</title>
        <authorList>
            <person name="Murali S."/>
            <person name="Richards S."/>
            <person name="Bandaranaike D."/>
            <person name="Bellair M."/>
            <person name="Blankenburg K."/>
            <person name="Chao H."/>
            <person name="Dinh H."/>
            <person name="Doddapaneni H."/>
            <person name="Dugan-Rocha S."/>
            <person name="Elkadiri S."/>
            <person name="Gnanaolivu R."/>
            <person name="Hernandez B."/>
            <person name="Skinner E."/>
            <person name="Javaid M."/>
            <person name="Lee S."/>
            <person name="Li M."/>
            <person name="Ming W."/>
            <person name="Munidasa M."/>
            <person name="Muniz J."/>
            <person name="Nguyen L."/>
            <person name="Hughes D."/>
            <person name="Osuji N."/>
            <person name="Pu L.-L."/>
            <person name="Puazo M."/>
            <person name="Qu C."/>
            <person name="Quiroz J."/>
            <person name="Raj R."/>
            <person name="Weissenberger G."/>
            <person name="Xin Y."/>
            <person name="Zou X."/>
            <person name="Han Y."/>
            <person name="Worley K."/>
            <person name="Muzny D."/>
            <person name="Gibbs R."/>
        </authorList>
    </citation>
    <scope>NUCLEOTIDE SEQUENCE</scope>
    <source>
        <strain evidence="1">Sampled in the wild</strain>
    </source>
</reference>